<protein>
    <submittedName>
        <fullName evidence="4">ATP-binding cassette domain-containing protein</fullName>
    </submittedName>
</protein>
<dbReference type="PANTHER" id="PTHR43514:SF4">
    <property type="entry name" value="ABC TRANSPORTER I FAMILY MEMBER 10"/>
    <property type="match status" value="1"/>
</dbReference>
<dbReference type="InterPro" id="IPR003593">
    <property type="entry name" value="AAA+_ATPase"/>
</dbReference>
<evidence type="ECO:0000256" key="2">
    <source>
        <dbReference type="ARBA" id="ARBA00022840"/>
    </source>
</evidence>
<dbReference type="Gene3D" id="3.40.50.300">
    <property type="entry name" value="P-loop containing nucleotide triphosphate hydrolases"/>
    <property type="match status" value="2"/>
</dbReference>
<dbReference type="SUPFAM" id="SSF52540">
    <property type="entry name" value="P-loop containing nucleoside triphosphate hydrolases"/>
    <property type="match status" value="2"/>
</dbReference>
<evidence type="ECO:0000259" key="3">
    <source>
        <dbReference type="PROSITE" id="PS50893"/>
    </source>
</evidence>
<accession>A0ABX0QD61</accession>
<organism evidence="4 5">
    <name type="scientific">Fibrivirga algicola</name>
    <dbReference type="NCBI Taxonomy" id="2950420"/>
    <lineage>
        <taxon>Bacteria</taxon>
        <taxon>Pseudomonadati</taxon>
        <taxon>Bacteroidota</taxon>
        <taxon>Cytophagia</taxon>
        <taxon>Cytophagales</taxon>
        <taxon>Spirosomataceae</taxon>
        <taxon>Fibrivirga</taxon>
    </lineage>
</organism>
<dbReference type="InterPro" id="IPR027417">
    <property type="entry name" value="P-loop_NTPase"/>
</dbReference>
<dbReference type="PANTHER" id="PTHR43514">
    <property type="entry name" value="ABC TRANSPORTER I FAMILY MEMBER 10"/>
    <property type="match status" value="1"/>
</dbReference>
<sequence>MLIQLINASFRNPKNTTYPPVNFTLAGGENWAIMGPSGSGKSLLLDVLAGRMTLQRGQLFHPVGPLKTTVELVARDYSFDWRIASAAQFYQQRYNTQTVDTAPTVRDVLQGQVRPTGTIDLASAPVPPPAYSEAWMADIATQLNITYLLDRRLTSLSNGETRRTLLARSLLKRPRVLLLDNPFVGLDTDSRAQLHAIINRVAQSGVSLVMVVDERDVPACITNRLVLGAGSLGQGARGLELPQTPSPVPLAPSSPPFTYAVRMRNVTIRYGDKTVLHGIDWTVQRGEKWALLGANGSGKSTLLSLITADNPQAYANDFDLFDRKRGTGESIWSIKAKIGFVSPELHLYFPRQIKVWDVVASGLFDTMGLFRKLTPEQRTQIEAQLRQLRLDHLRDQPLAALSVGQQRWVLLARALIKNPPLLVLDEPTQGLDAEQTAQFRSLVEQLCAVNPDQTLIYVTHYLDELPAPITHTLRLDAGRIV</sequence>
<keyword evidence="5" id="KW-1185">Reference proteome</keyword>
<dbReference type="Proteomes" id="UP000606008">
    <property type="component" value="Unassembled WGS sequence"/>
</dbReference>
<evidence type="ECO:0000256" key="1">
    <source>
        <dbReference type="ARBA" id="ARBA00022741"/>
    </source>
</evidence>
<dbReference type="GO" id="GO:0005524">
    <property type="term" value="F:ATP binding"/>
    <property type="evidence" value="ECO:0007669"/>
    <property type="project" value="UniProtKB-KW"/>
</dbReference>
<gene>
    <name evidence="4" type="ORF">F7231_09020</name>
</gene>
<dbReference type="Pfam" id="PF00005">
    <property type="entry name" value="ABC_tran"/>
    <property type="match status" value="2"/>
</dbReference>
<comment type="caution">
    <text evidence="4">The sequence shown here is derived from an EMBL/GenBank/DDBJ whole genome shotgun (WGS) entry which is preliminary data.</text>
</comment>
<evidence type="ECO:0000313" key="4">
    <source>
        <dbReference type="EMBL" id="NID10315.1"/>
    </source>
</evidence>
<dbReference type="EMBL" id="WAEL01000003">
    <property type="protein sequence ID" value="NID10315.1"/>
    <property type="molecule type" value="Genomic_DNA"/>
</dbReference>
<dbReference type="SMART" id="SM00382">
    <property type="entry name" value="AAA"/>
    <property type="match status" value="2"/>
</dbReference>
<proteinExistence type="predicted"/>
<keyword evidence="1" id="KW-0547">Nucleotide-binding</keyword>
<evidence type="ECO:0000313" key="5">
    <source>
        <dbReference type="Proteomes" id="UP000606008"/>
    </source>
</evidence>
<dbReference type="InterPro" id="IPR003439">
    <property type="entry name" value="ABC_transporter-like_ATP-bd"/>
</dbReference>
<feature type="domain" description="ABC transporter" evidence="3">
    <location>
        <begin position="3"/>
        <end position="254"/>
    </location>
</feature>
<dbReference type="PROSITE" id="PS50893">
    <property type="entry name" value="ABC_TRANSPORTER_2"/>
    <property type="match status" value="2"/>
</dbReference>
<feature type="domain" description="ABC transporter" evidence="3">
    <location>
        <begin position="261"/>
        <end position="481"/>
    </location>
</feature>
<reference evidence="4" key="1">
    <citation type="submission" date="2024-05" db="EMBL/GenBank/DDBJ databases">
        <authorList>
            <person name="Jung D.-H."/>
        </authorList>
    </citation>
    <scope>NUCLEOTIDE SEQUENCE</scope>
    <source>
        <strain evidence="4">JA-25</strain>
    </source>
</reference>
<dbReference type="InterPro" id="IPR050334">
    <property type="entry name" value="Molybdenum_import_ModC"/>
</dbReference>
<dbReference type="RefSeq" id="WP_166691683.1">
    <property type="nucleotide sequence ID" value="NZ_WAEL01000003.1"/>
</dbReference>
<keyword evidence="2 4" id="KW-0067">ATP-binding</keyword>
<name>A0ABX0QD61_9BACT</name>